<protein>
    <submittedName>
        <fullName evidence="6">TetR/AcrR family transcriptional regulator</fullName>
    </submittedName>
</protein>
<evidence type="ECO:0000313" key="7">
    <source>
        <dbReference type="Proteomes" id="UP001500124"/>
    </source>
</evidence>
<evidence type="ECO:0000259" key="5">
    <source>
        <dbReference type="PROSITE" id="PS50977"/>
    </source>
</evidence>
<dbReference type="RefSeq" id="WP_164587600.1">
    <property type="nucleotide sequence ID" value="NZ_BAABKC010000037.1"/>
</dbReference>
<name>A0ABP9KAC8_9ACTN</name>
<keyword evidence="3" id="KW-0804">Transcription</keyword>
<evidence type="ECO:0000313" key="6">
    <source>
        <dbReference type="EMBL" id="GAA5053324.1"/>
    </source>
</evidence>
<dbReference type="Gene3D" id="1.10.357.10">
    <property type="entry name" value="Tetracycline Repressor, domain 2"/>
    <property type="match status" value="1"/>
</dbReference>
<dbReference type="InterPro" id="IPR050109">
    <property type="entry name" value="HTH-type_TetR-like_transc_reg"/>
</dbReference>
<dbReference type="InterPro" id="IPR001647">
    <property type="entry name" value="HTH_TetR"/>
</dbReference>
<comment type="caution">
    <text evidence="6">The sequence shown here is derived from an EMBL/GenBank/DDBJ whole genome shotgun (WGS) entry which is preliminary data.</text>
</comment>
<accession>A0ABP9KAC8</accession>
<proteinExistence type="predicted"/>
<dbReference type="PROSITE" id="PS50977">
    <property type="entry name" value="HTH_TETR_2"/>
    <property type="match status" value="1"/>
</dbReference>
<dbReference type="PANTHER" id="PTHR30055">
    <property type="entry name" value="HTH-TYPE TRANSCRIPTIONAL REGULATOR RUTR"/>
    <property type="match status" value="1"/>
</dbReference>
<reference evidence="7" key="1">
    <citation type="journal article" date="2019" name="Int. J. Syst. Evol. Microbiol.">
        <title>The Global Catalogue of Microorganisms (GCM) 10K type strain sequencing project: providing services to taxonomists for standard genome sequencing and annotation.</title>
        <authorList>
            <consortium name="The Broad Institute Genomics Platform"/>
            <consortium name="The Broad Institute Genome Sequencing Center for Infectious Disease"/>
            <person name="Wu L."/>
            <person name="Ma J."/>
        </authorList>
    </citation>
    <scope>NUCLEOTIDE SEQUENCE [LARGE SCALE GENOMIC DNA]</scope>
    <source>
        <strain evidence="7">JCM 18410</strain>
    </source>
</reference>
<dbReference type="InterPro" id="IPR009057">
    <property type="entry name" value="Homeodomain-like_sf"/>
</dbReference>
<evidence type="ECO:0000256" key="3">
    <source>
        <dbReference type="ARBA" id="ARBA00023163"/>
    </source>
</evidence>
<feature type="DNA-binding region" description="H-T-H motif" evidence="4">
    <location>
        <begin position="37"/>
        <end position="56"/>
    </location>
</feature>
<dbReference type="Proteomes" id="UP001500124">
    <property type="component" value="Unassembled WGS sequence"/>
</dbReference>
<dbReference type="Pfam" id="PF00440">
    <property type="entry name" value="TetR_N"/>
    <property type="match status" value="1"/>
</dbReference>
<evidence type="ECO:0000256" key="2">
    <source>
        <dbReference type="ARBA" id="ARBA00023125"/>
    </source>
</evidence>
<keyword evidence="1" id="KW-0805">Transcription regulation</keyword>
<dbReference type="EMBL" id="BAABKC010000037">
    <property type="protein sequence ID" value="GAA5053324.1"/>
    <property type="molecule type" value="Genomic_DNA"/>
</dbReference>
<keyword evidence="7" id="KW-1185">Reference proteome</keyword>
<sequence length="211" mass="23805">MTRDSAARSRMLPTDRRTQILAAARRMLEHRNIDEISVEAVAGEAGVSPGLLFHYFGSQRKFRYAVLQMAADELLSHVRPDPALSIAEQLRAGVETFVDYVSRFPTIYLAVTRLSRGTDVRELHSSARGAIGGWITDGIESVGVDLTPPLRLTVNAWLAFMEEAVLGWLARPELTKAELIDMCERSFYHLARGALDDERRWQEILVLLNRR</sequence>
<gene>
    <name evidence="6" type="ORF">GCM10023336_23480</name>
</gene>
<evidence type="ECO:0000256" key="4">
    <source>
        <dbReference type="PROSITE-ProRule" id="PRU00335"/>
    </source>
</evidence>
<organism evidence="6 7">
    <name type="scientific">Streptomyces similanensis</name>
    <dbReference type="NCBI Taxonomy" id="1274988"/>
    <lineage>
        <taxon>Bacteria</taxon>
        <taxon>Bacillati</taxon>
        <taxon>Actinomycetota</taxon>
        <taxon>Actinomycetes</taxon>
        <taxon>Kitasatosporales</taxon>
        <taxon>Streptomycetaceae</taxon>
        <taxon>Streptomyces</taxon>
    </lineage>
</organism>
<evidence type="ECO:0000256" key="1">
    <source>
        <dbReference type="ARBA" id="ARBA00023015"/>
    </source>
</evidence>
<dbReference type="SUPFAM" id="SSF46689">
    <property type="entry name" value="Homeodomain-like"/>
    <property type="match status" value="1"/>
</dbReference>
<feature type="domain" description="HTH tetR-type" evidence="5">
    <location>
        <begin position="14"/>
        <end position="74"/>
    </location>
</feature>
<dbReference type="PANTHER" id="PTHR30055:SF234">
    <property type="entry name" value="HTH-TYPE TRANSCRIPTIONAL REGULATOR BETI"/>
    <property type="match status" value="1"/>
</dbReference>
<keyword evidence="2 4" id="KW-0238">DNA-binding</keyword>